<dbReference type="PROSITE" id="PS51272">
    <property type="entry name" value="SLH"/>
    <property type="match status" value="3"/>
</dbReference>
<dbReference type="RefSeq" id="WP_122013938.1">
    <property type="nucleotide sequence ID" value="NZ_CP033169.1"/>
</dbReference>
<proteinExistence type="predicted"/>
<feature type="domain" description="SLH" evidence="2">
    <location>
        <begin position="162"/>
        <end position="225"/>
    </location>
</feature>
<feature type="domain" description="SLH" evidence="2">
    <location>
        <begin position="95"/>
        <end position="157"/>
    </location>
</feature>
<name>A0A3G2R229_9FIRM</name>
<dbReference type="Pfam" id="PF00395">
    <property type="entry name" value="SLH"/>
    <property type="match status" value="3"/>
</dbReference>
<evidence type="ECO:0000313" key="4">
    <source>
        <dbReference type="Proteomes" id="UP000280960"/>
    </source>
</evidence>
<evidence type="ECO:0000256" key="1">
    <source>
        <dbReference type="ARBA" id="ARBA00022737"/>
    </source>
</evidence>
<dbReference type="InterPro" id="IPR051465">
    <property type="entry name" value="Cell_Envelope_Struct_Comp"/>
</dbReference>
<dbReference type="PANTHER" id="PTHR43308:SF5">
    <property type="entry name" value="S-LAYER PROTEIN _ PEPTIDOGLYCAN ENDO-BETA-N-ACETYLGLUCOSAMINIDASE"/>
    <property type="match status" value="1"/>
</dbReference>
<evidence type="ECO:0000313" key="3">
    <source>
        <dbReference type="EMBL" id="AYO29524.1"/>
    </source>
</evidence>
<evidence type="ECO:0000259" key="2">
    <source>
        <dbReference type="PROSITE" id="PS51272"/>
    </source>
</evidence>
<dbReference type="PANTHER" id="PTHR43308">
    <property type="entry name" value="OUTER MEMBRANE PROTEIN ALPHA-RELATED"/>
    <property type="match status" value="1"/>
</dbReference>
<keyword evidence="1" id="KW-0677">Repeat</keyword>
<reference evidence="3 4" key="1">
    <citation type="submission" date="2018-10" db="EMBL/GenBank/DDBJ databases">
        <authorList>
            <person name="Zhang X."/>
        </authorList>
    </citation>
    <scope>NUCLEOTIDE SEQUENCE [LARGE SCALE GENOMIC DNA]</scope>
    <source>
        <strain evidence="3 4">SK-G1</strain>
    </source>
</reference>
<gene>
    <name evidence="3" type="ORF">D2962_01900</name>
</gene>
<organism evidence="3 4">
    <name type="scientific">Biomaibacter acetigenes</name>
    <dbReference type="NCBI Taxonomy" id="2316383"/>
    <lineage>
        <taxon>Bacteria</taxon>
        <taxon>Bacillati</taxon>
        <taxon>Bacillota</taxon>
        <taxon>Clostridia</taxon>
        <taxon>Thermosediminibacterales</taxon>
        <taxon>Tepidanaerobacteraceae</taxon>
        <taxon>Biomaibacter</taxon>
    </lineage>
</organism>
<dbReference type="InterPro" id="IPR001119">
    <property type="entry name" value="SLH_dom"/>
</dbReference>
<feature type="domain" description="SLH" evidence="2">
    <location>
        <begin position="32"/>
        <end position="94"/>
    </location>
</feature>
<sequence length="291" mass="32130">MKTPKASNRPSLLTFAFMLVLIYSIAANPEYVFAQRLSDIEGNFAESEISMLFARGIVTGAGARFFPARPVTRAEFAKMLVTTLGYGDDAREIQNYSGAFSDIDGHWAAGYITEAWELGIVKGEGGRFYPDRSINRAEMVAMLLRAFNVKEGNDGEKSQQVLEKFRDRSWIPVWAAPYVAAAVEKGIVKGTPEGRFEPLRPAARAEAAKVLAAIAAKKGYIYDYFGLLTIADDKPGEINITINGSPVTFRLSPDAAAYKGEEKTDIKDLNGNKVFVIVNNEEVEFIKYIEE</sequence>
<protein>
    <submittedName>
        <fullName evidence="3">S-layer homology domain-containing protein</fullName>
    </submittedName>
</protein>
<keyword evidence="4" id="KW-1185">Reference proteome</keyword>
<dbReference type="AlphaFoldDB" id="A0A3G2R229"/>
<dbReference type="KEGG" id="bacg:D2962_01900"/>
<dbReference type="Proteomes" id="UP000280960">
    <property type="component" value="Chromosome"/>
</dbReference>
<accession>A0A3G2R229</accession>
<dbReference type="EMBL" id="CP033169">
    <property type="protein sequence ID" value="AYO29524.1"/>
    <property type="molecule type" value="Genomic_DNA"/>
</dbReference>